<dbReference type="AlphaFoldDB" id="A0A3D8T578"/>
<keyword evidence="2" id="KW-1185">Reference proteome</keyword>
<protein>
    <submittedName>
        <fullName evidence="1">Uncharacterized protein</fullName>
    </submittedName>
</protein>
<evidence type="ECO:0000313" key="1">
    <source>
        <dbReference type="EMBL" id="RDW93674.1"/>
    </source>
</evidence>
<comment type="caution">
    <text evidence="1">The sequence shown here is derived from an EMBL/GenBank/DDBJ whole genome shotgun (WGS) entry which is preliminary data.</text>
</comment>
<sequence length="123" mass="13578">MAPRPITAEELERHMLEQPNCPNHVRGPQPNTSTQYEDPRWAGTYIPTGAGAVTQQERGPGRAENFHVPGVSDEAVEDAYRSCYGSRRLASVEQQQPGPDTLPIEVLGYIARLPGNGVTWVPW</sequence>
<dbReference type="RefSeq" id="XP_026608857.1">
    <property type="nucleotide sequence ID" value="XM_026743012.1"/>
</dbReference>
<name>A0A3D8T578_9EURO</name>
<dbReference type="Proteomes" id="UP000256690">
    <property type="component" value="Unassembled WGS sequence"/>
</dbReference>
<accession>A0A3D8T578</accession>
<reference evidence="1 2" key="1">
    <citation type="journal article" date="2018" name="IMA Fungus">
        <title>IMA Genome-F 9: Draft genome sequence of Annulohypoxylon stygium, Aspergillus mulundensis, Berkeleyomyces basicola (syn. Thielaviopsis basicola), Ceratocystis smalleyi, two Cercospora beticola strains, Coleophoma cylindrospora, Fusarium fracticaudum, Phialophora cf. hyalina, and Morchella septimelata.</title>
        <authorList>
            <person name="Wingfield B.D."/>
            <person name="Bills G.F."/>
            <person name="Dong Y."/>
            <person name="Huang W."/>
            <person name="Nel W.J."/>
            <person name="Swalarsk-Parry B.S."/>
            <person name="Vaghefi N."/>
            <person name="Wilken P.M."/>
            <person name="An Z."/>
            <person name="de Beer Z.W."/>
            <person name="De Vos L."/>
            <person name="Chen L."/>
            <person name="Duong T.A."/>
            <person name="Gao Y."/>
            <person name="Hammerbacher A."/>
            <person name="Kikkert J.R."/>
            <person name="Li Y."/>
            <person name="Li H."/>
            <person name="Li K."/>
            <person name="Li Q."/>
            <person name="Liu X."/>
            <person name="Ma X."/>
            <person name="Naidoo K."/>
            <person name="Pethybridge S.J."/>
            <person name="Sun J."/>
            <person name="Steenkamp E.T."/>
            <person name="van der Nest M.A."/>
            <person name="van Wyk S."/>
            <person name="Wingfield M.J."/>
            <person name="Xiong C."/>
            <person name="Yue Q."/>
            <person name="Zhang X."/>
        </authorList>
    </citation>
    <scope>NUCLEOTIDE SEQUENCE [LARGE SCALE GENOMIC DNA]</scope>
    <source>
        <strain evidence="1 2">DSM 5745</strain>
    </source>
</reference>
<gene>
    <name evidence="1" type="ORF">DSM5745_00996</name>
</gene>
<proteinExistence type="predicted"/>
<dbReference type="EMBL" id="PVWQ01000001">
    <property type="protein sequence ID" value="RDW93674.1"/>
    <property type="molecule type" value="Genomic_DNA"/>
</dbReference>
<dbReference type="GeneID" id="38111366"/>
<evidence type="ECO:0000313" key="2">
    <source>
        <dbReference type="Proteomes" id="UP000256690"/>
    </source>
</evidence>
<organism evidence="1 2">
    <name type="scientific">Aspergillus mulundensis</name>
    <dbReference type="NCBI Taxonomy" id="1810919"/>
    <lineage>
        <taxon>Eukaryota</taxon>
        <taxon>Fungi</taxon>
        <taxon>Dikarya</taxon>
        <taxon>Ascomycota</taxon>
        <taxon>Pezizomycotina</taxon>
        <taxon>Eurotiomycetes</taxon>
        <taxon>Eurotiomycetidae</taxon>
        <taxon>Eurotiales</taxon>
        <taxon>Aspergillaceae</taxon>
        <taxon>Aspergillus</taxon>
        <taxon>Aspergillus subgen. Nidulantes</taxon>
    </lineage>
</organism>